<dbReference type="PANTHER" id="PTHR42928:SF5">
    <property type="entry name" value="BLR1237 PROTEIN"/>
    <property type="match status" value="1"/>
</dbReference>
<dbReference type="Gene3D" id="3.40.190.10">
    <property type="entry name" value="Periplasmic binding protein-like II"/>
    <property type="match status" value="1"/>
</dbReference>
<evidence type="ECO:0000256" key="2">
    <source>
        <dbReference type="SAM" id="MobiDB-lite"/>
    </source>
</evidence>
<dbReference type="Proteomes" id="UP000277294">
    <property type="component" value="Unassembled WGS sequence"/>
</dbReference>
<dbReference type="InterPro" id="IPR042100">
    <property type="entry name" value="Bug_dom1"/>
</dbReference>
<keyword evidence="3" id="KW-0732">Signal</keyword>
<reference evidence="4 5" key="1">
    <citation type="submission" date="2018-10" db="EMBL/GenBank/DDBJ databases">
        <authorList>
            <person name="Criscuolo A."/>
        </authorList>
    </citation>
    <scope>NUCLEOTIDE SEQUENCE [LARGE SCALE GENOMIC DNA]</scope>
    <source>
        <strain evidence="4">DnA1</strain>
    </source>
</reference>
<evidence type="ECO:0000313" key="5">
    <source>
        <dbReference type="Proteomes" id="UP000277294"/>
    </source>
</evidence>
<keyword evidence="4" id="KW-0675">Receptor</keyword>
<dbReference type="OrthoDB" id="8689410at2"/>
<sequence length="324" mass="33911">MNKRMLSIAAGCMVAAAGLAVHAADEGFPSRPSRLIVPYTPGGNTDMLGRVISQGLSQAWNQPVVVENKPGAAGTIGVEQVAKSKPDGYTTVLASFGNILVAGSLYKNLGYDPVKDLAPVALIATPPVVLVANERMPFSDVKGLIEYARQHPGKLNYGSSGNGSSNHLFGELFASMAGVKLIHVPYKGSGPSVADTIAGQIQLNFAPFPLVREQIKSGKLKALAVTSARRSPLLPEVPTVAEAGLPGYEAVGWFGLMAPAGTPKEVLERLNRDVNRVLNSPEARSSLAAEGAEPAGGSVEEARRSIVEGEKKWGGLVEQLGIQL</sequence>
<dbReference type="PANTHER" id="PTHR42928">
    <property type="entry name" value="TRICARBOXYLATE-BINDING PROTEIN"/>
    <property type="match status" value="1"/>
</dbReference>
<feature type="signal peptide" evidence="3">
    <location>
        <begin position="1"/>
        <end position="23"/>
    </location>
</feature>
<dbReference type="CDD" id="cd13578">
    <property type="entry name" value="PBP2_Bug27"/>
    <property type="match status" value="1"/>
</dbReference>
<dbReference type="Pfam" id="PF03401">
    <property type="entry name" value="TctC"/>
    <property type="match status" value="1"/>
</dbReference>
<dbReference type="Gene3D" id="3.40.190.150">
    <property type="entry name" value="Bordetella uptake gene, domain 1"/>
    <property type="match status" value="1"/>
</dbReference>
<name>A0A3P4B448_9BURK</name>
<dbReference type="RefSeq" id="WP_160142247.1">
    <property type="nucleotide sequence ID" value="NZ_UWPJ01000018.1"/>
</dbReference>
<feature type="chain" id="PRO_5018174721" evidence="3">
    <location>
        <begin position="24"/>
        <end position="324"/>
    </location>
</feature>
<evidence type="ECO:0000313" key="4">
    <source>
        <dbReference type="EMBL" id="VCU70408.1"/>
    </source>
</evidence>
<gene>
    <name evidence="4" type="ORF">PIGHUM_02480</name>
</gene>
<accession>A0A3P4B448</accession>
<dbReference type="PIRSF" id="PIRSF017082">
    <property type="entry name" value="YflP"/>
    <property type="match status" value="1"/>
</dbReference>
<protein>
    <submittedName>
        <fullName evidence="4">Tripartite tricarboxylate transporter family receptor</fullName>
    </submittedName>
</protein>
<dbReference type="EMBL" id="UWPJ01000018">
    <property type="protein sequence ID" value="VCU70408.1"/>
    <property type="molecule type" value="Genomic_DNA"/>
</dbReference>
<dbReference type="SUPFAM" id="SSF53850">
    <property type="entry name" value="Periplasmic binding protein-like II"/>
    <property type="match status" value="1"/>
</dbReference>
<dbReference type="InterPro" id="IPR005064">
    <property type="entry name" value="BUG"/>
</dbReference>
<dbReference type="AlphaFoldDB" id="A0A3P4B448"/>
<feature type="region of interest" description="Disordered" evidence="2">
    <location>
        <begin position="282"/>
        <end position="303"/>
    </location>
</feature>
<keyword evidence="5" id="KW-1185">Reference proteome</keyword>
<evidence type="ECO:0000256" key="3">
    <source>
        <dbReference type="SAM" id="SignalP"/>
    </source>
</evidence>
<proteinExistence type="inferred from homology"/>
<comment type="similarity">
    <text evidence="1">Belongs to the UPF0065 (bug) family.</text>
</comment>
<organism evidence="4 5">
    <name type="scientific">Pigmentiphaga humi</name>
    <dbReference type="NCBI Taxonomy" id="2478468"/>
    <lineage>
        <taxon>Bacteria</taxon>
        <taxon>Pseudomonadati</taxon>
        <taxon>Pseudomonadota</taxon>
        <taxon>Betaproteobacteria</taxon>
        <taxon>Burkholderiales</taxon>
        <taxon>Alcaligenaceae</taxon>
        <taxon>Pigmentiphaga</taxon>
    </lineage>
</organism>
<evidence type="ECO:0000256" key="1">
    <source>
        <dbReference type="ARBA" id="ARBA00006987"/>
    </source>
</evidence>